<name>A0A090N487_OSTTA</name>
<evidence type="ECO:0000313" key="4">
    <source>
        <dbReference type="EMBL" id="CEF99438.1"/>
    </source>
</evidence>
<feature type="compositionally biased region" description="Basic and acidic residues" evidence="3">
    <location>
        <begin position="203"/>
        <end position="217"/>
    </location>
</feature>
<dbReference type="GO" id="GO:0003723">
    <property type="term" value="F:RNA binding"/>
    <property type="evidence" value="ECO:0007669"/>
    <property type="project" value="TreeGrafter"/>
</dbReference>
<dbReference type="OrthoDB" id="496940at2759"/>
<organism evidence="4 5">
    <name type="scientific">Ostreococcus tauri</name>
    <name type="common">Marine green alga</name>
    <dbReference type="NCBI Taxonomy" id="70448"/>
    <lineage>
        <taxon>Eukaryota</taxon>
        <taxon>Viridiplantae</taxon>
        <taxon>Chlorophyta</taxon>
        <taxon>Mamiellophyceae</taxon>
        <taxon>Mamiellales</taxon>
        <taxon>Bathycoccaceae</taxon>
        <taxon>Ostreococcus</taxon>
    </lineage>
</organism>
<keyword evidence="5" id="KW-1185">Reference proteome</keyword>
<dbReference type="PANTHER" id="PTHR21551">
    <property type="entry name" value="TOPOISOMERASE II-ASSOCIATED PROTEIN PAT1"/>
    <property type="match status" value="1"/>
</dbReference>
<evidence type="ECO:0000256" key="1">
    <source>
        <dbReference type="ARBA" id="ARBA00004201"/>
    </source>
</evidence>
<dbReference type="InParanoid" id="A0A090N487"/>
<dbReference type="KEGG" id="ota:OT_ostta10g02710"/>
<feature type="compositionally biased region" description="Pro residues" evidence="3">
    <location>
        <begin position="110"/>
        <end position="154"/>
    </location>
</feature>
<protein>
    <submittedName>
        <fullName evidence="4">Unnamed product</fullName>
    </submittedName>
</protein>
<evidence type="ECO:0000256" key="3">
    <source>
        <dbReference type="SAM" id="MobiDB-lite"/>
    </source>
</evidence>
<feature type="region of interest" description="Disordered" evidence="3">
    <location>
        <begin position="93"/>
        <end position="223"/>
    </location>
</feature>
<proteinExistence type="predicted"/>
<reference evidence="5" key="1">
    <citation type="journal article" date="2006" name="Proc. Natl. Acad. Sci. U.S.A.">
        <title>Genome analysis of the smallest free-living eukaryote Ostreococcus tauri unveils many unique features.</title>
        <authorList>
            <person name="Derelle E."/>
            <person name="Ferraz C."/>
            <person name="Rombauts S."/>
            <person name="Rouze P."/>
            <person name="Worden A.Z."/>
            <person name="Robbens S."/>
            <person name="Partensky F."/>
            <person name="Degroeve S."/>
            <person name="Echeynie S."/>
            <person name="Cooke R."/>
            <person name="Saeys Y."/>
            <person name="Wuyts J."/>
            <person name="Jabbari K."/>
            <person name="Bowler C."/>
            <person name="Panaud O."/>
            <person name="Piegu B."/>
            <person name="Ball S.G."/>
            <person name="Ral J.-P."/>
            <person name="Bouget F.-Y."/>
            <person name="Piganeau G."/>
            <person name="De Baets B."/>
            <person name="Picard A."/>
            <person name="Delseny M."/>
            <person name="Demaille J."/>
            <person name="Van de Peer Y."/>
            <person name="Moreau H."/>
        </authorList>
    </citation>
    <scope>NUCLEOTIDE SEQUENCE [LARGE SCALE GENOMIC DNA]</scope>
    <source>
        <strain evidence="5">OTTH 0595 / CCAP 157/2 / RCC745</strain>
    </source>
</reference>
<feature type="region of interest" description="Disordered" evidence="3">
    <location>
        <begin position="313"/>
        <end position="339"/>
    </location>
</feature>
<reference evidence="4 5" key="2">
    <citation type="journal article" date="2014" name="BMC Genomics">
        <title>An improved genome of the model marine alga Ostreococcus tauri unfolds by assessing Illumina de novo assemblies.</title>
        <authorList>
            <person name="Blanc-Mathieu R."/>
            <person name="Verhelst B."/>
            <person name="Derelle E."/>
            <person name="Rombauts S."/>
            <person name="Bouget F.Y."/>
            <person name="Carre I."/>
            <person name="Chateau A."/>
            <person name="Eyre-Walker A."/>
            <person name="Grimsley N."/>
            <person name="Moreau H."/>
            <person name="Piegu B."/>
            <person name="Rivals E."/>
            <person name="Schackwitz W."/>
            <person name="Van de Peer Y."/>
            <person name="Piganeau G."/>
        </authorList>
    </citation>
    <scope>NUCLEOTIDE SEQUENCE [LARGE SCALE GENOMIC DNA]</scope>
    <source>
        <strain evidence="5">OTTH 0595 / CCAP 157/2 / RCC745</strain>
    </source>
</reference>
<dbReference type="AlphaFoldDB" id="A0A090N487"/>
<dbReference type="GO" id="GO:0000290">
    <property type="term" value="P:deadenylation-dependent decapping of nuclear-transcribed mRNA"/>
    <property type="evidence" value="ECO:0007669"/>
    <property type="project" value="InterPro"/>
</dbReference>
<dbReference type="GO" id="GO:0033962">
    <property type="term" value="P:P-body assembly"/>
    <property type="evidence" value="ECO:0007669"/>
    <property type="project" value="TreeGrafter"/>
</dbReference>
<comment type="caution">
    <text evidence="4">The sequence shown here is derived from an EMBL/GenBank/DDBJ whole genome shotgun (WGS) entry which is preliminary data.</text>
</comment>
<dbReference type="Proteomes" id="UP000009170">
    <property type="component" value="Unassembled WGS sequence"/>
</dbReference>
<keyword evidence="2" id="KW-0963">Cytoplasm</keyword>
<dbReference type="EMBL" id="CAID01000010">
    <property type="protein sequence ID" value="CEF99438.1"/>
    <property type="molecule type" value="Genomic_DNA"/>
</dbReference>
<gene>
    <name evidence="4" type="ORF">OT_ostta10g02710</name>
</gene>
<evidence type="ECO:0000256" key="2">
    <source>
        <dbReference type="ARBA" id="ARBA00022490"/>
    </source>
</evidence>
<evidence type="ECO:0000313" key="5">
    <source>
        <dbReference type="Proteomes" id="UP000009170"/>
    </source>
</evidence>
<dbReference type="FunCoup" id="A0A090N487">
    <property type="interactions" value="1129"/>
</dbReference>
<dbReference type="PANTHER" id="PTHR21551:SF0">
    <property type="entry name" value="PROTEIN ASSOCIATED WITH TOPO II RELATED-1, ISOFORM A"/>
    <property type="match status" value="1"/>
</dbReference>
<dbReference type="RefSeq" id="XP_022839838.1">
    <property type="nucleotide sequence ID" value="XM_022983207.1"/>
</dbReference>
<sequence length="598" mass="64163">MSGGFFDAPSDPSLEGELGGELEDDLAAMTTRTETEEVYIASTREEEAMMRAAALNYGAPLLRPSDLLNPNALGRAPVNAKTREEIEREAYARATAPRGPDGGVGMMGGMPPPPGMMGPPPPGMMGPPPPGMTGPPPPGMMGPPPPGMTGPPPNQRRSNQTYRGEALPEWADGPTMNAVPMDVPGMPGVRAPPPGNWPAGQENRPRDVGRRPREQRPRGRPHYNGLYMANDEIEGILRIQWSATHPNDRTAYEHDYFYQSWLRRNNPSKLKEPFCPEALRELASHVKEARGPVTFVPGLDGLGKVPFGNIRSPKPLLDMSKSSAPKGDGEQSGEGEQRRLEQEPLLAARIMIEDSMCLLLDVDDIDRQLEEGRPSESEEDLKKRRTFLLDGLISTLLLPSVPVLVAGGAEHDGVFQRIVTLPKGRILLADALPRFPLGSAAAATLVWAILRNVGMLIGGKNAINNPSAEALLRAAADSVQLMNAVAVEGTVGAVAMGLDLAEAKQQLAPLTSGSSTTGALVGALAMSLERAHLLEISPSTHKAFGAAFGMVFSVFDKHAVNAIQRRDGSLPRDLLRALMHHCTDAQKQRLKGHISALS</sequence>
<dbReference type="InterPro" id="IPR039900">
    <property type="entry name" value="Pat1-like"/>
</dbReference>
<accession>A0A090N487</accession>
<dbReference type="GeneID" id="9832044"/>
<dbReference type="GO" id="GO:0000932">
    <property type="term" value="C:P-body"/>
    <property type="evidence" value="ECO:0007669"/>
    <property type="project" value="UniProtKB-SubCell"/>
</dbReference>
<comment type="subcellular location">
    <subcellularLocation>
        <location evidence="1">Cytoplasm</location>
        <location evidence="1">P-body</location>
    </subcellularLocation>
</comment>